<sequence>MISTNITIHDILESLQGDFLKYLTVKEICILRHISKSHSFLKWSKIELERRYHSWLTTCSRAWSPPSHSLVSADDLPLDEEMKRQLRDIAINMSGGLELFLHNRETGAPKQPNLFEFGKDVHYITLGNEYSSVPFVAMFDIYCNGKHVWNGVKPILASDLGNICYPGDDDDDENYIDATIIEPFSSNSLGDETDEATYHAFSHGFRVNKYLLSTDVNDTRTYTLNVSFLTPKSRETLVLSVDIEPQQVLKDIENKTTWDDQHEMFAEHIAGCGGVESEESQWYSLDKVLLDEKLKRCSGFYWEPKKGTKIMAVTKRNKLIECNLDRNRFDICFWLDERDPSNKKFHVTADFSFENDLLGGMILDGR</sequence>
<organism evidence="1 2">
    <name type="scientific">Chaetoceros tenuissimus</name>
    <dbReference type="NCBI Taxonomy" id="426638"/>
    <lineage>
        <taxon>Eukaryota</taxon>
        <taxon>Sar</taxon>
        <taxon>Stramenopiles</taxon>
        <taxon>Ochrophyta</taxon>
        <taxon>Bacillariophyta</taxon>
        <taxon>Coscinodiscophyceae</taxon>
        <taxon>Chaetocerotophycidae</taxon>
        <taxon>Chaetocerotales</taxon>
        <taxon>Chaetocerotaceae</taxon>
        <taxon>Chaetoceros</taxon>
    </lineage>
</organism>
<evidence type="ECO:0000313" key="2">
    <source>
        <dbReference type="Proteomes" id="UP001054902"/>
    </source>
</evidence>
<evidence type="ECO:0000313" key="1">
    <source>
        <dbReference type="EMBL" id="GFH55365.1"/>
    </source>
</evidence>
<accession>A0AAD3D285</accession>
<dbReference type="AlphaFoldDB" id="A0AAD3D285"/>
<dbReference type="EMBL" id="BLLK01000047">
    <property type="protein sequence ID" value="GFH55365.1"/>
    <property type="molecule type" value="Genomic_DNA"/>
</dbReference>
<gene>
    <name evidence="1" type="ORF">CTEN210_11841</name>
</gene>
<protein>
    <submittedName>
        <fullName evidence="1">Uncharacterized protein</fullName>
    </submittedName>
</protein>
<reference evidence="1 2" key="1">
    <citation type="journal article" date="2021" name="Sci. Rep.">
        <title>The genome of the diatom Chaetoceros tenuissimus carries an ancient integrated fragment of an extant virus.</title>
        <authorList>
            <person name="Hongo Y."/>
            <person name="Kimura K."/>
            <person name="Takaki Y."/>
            <person name="Yoshida Y."/>
            <person name="Baba S."/>
            <person name="Kobayashi G."/>
            <person name="Nagasaki K."/>
            <person name="Hano T."/>
            <person name="Tomaru Y."/>
        </authorList>
    </citation>
    <scope>NUCLEOTIDE SEQUENCE [LARGE SCALE GENOMIC DNA]</scope>
    <source>
        <strain evidence="1 2">NIES-3715</strain>
    </source>
</reference>
<comment type="caution">
    <text evidence="1">The sequence shown here is derived from an EMBL/GenBank/DDBJ whole genome shotgun (WGS) entry which is preliminary data.</text>
</comment>
<proteinExistence type="predicted"/>
<name>A0AAD3D285_9STRA</name>
<keyword evidence="2" id="KW-1185">Reference proteome</keyword>
<dbReference type="Proteomes" id="UP001054902">
    <property type="component" value="Unassembled WGS sequence"/>
</dbReference>